<evidence type="ECO:0000313" key="1">
    <source>
        <dbReference type="EMBL" id="ACU62585.1"/>
    </source>
</evidence>
<gene>
    <name evidence="1" type="ordered locus">Cpin_5153</name>
</gene>
<dbReference type="Proteomes" id="UP000002215">
    <property type="component" value="Chromosome"/>
</dbReference>
<evidence type="ECO:0000313" key="2">
    <source>
        <dbReference type="Proteomes" id="UP000002215"/>
    </source>
</evidence>
<reference evidence="1 2" key="2">
    <citation type="journal article" date="2010" name="Stand. Genomic Sci.">
        <title>Complete genome sequence of Chitinophaga pinensis type strain (UQM 2034).</title>
        <authorList>
            <person name="Glavina Del Rio T."/>
            <person name="Abt B."/>
            <person name="Spring S."/>
            <person name="Lapidus A."/>
            <person name="Nolan M."/>
            <person name="Tice H."/>
            <person name="Copeland A."/>
            <person name="Cheng J.F."/>
            <person name="Chen F."/>
            <person name="Bruce D."/>
            <person name="Goodwin L."/>
            <person name="Pitluck S."/>
            <person name="Ivanova N."/>
            <person name="Mavromatis K."/>
            <person name="Mikhailova N."/>
            <person name="Pati A."/>
            <person name="Chen A."/>
            <person name="Palaniappan K."/>
            <person name="Land M."/>
            <person name="Hauser L."/>
            <person name="Chang Y.J."/>
            <person name="Jeffries C.D."/>
            <person name="Chain P."/>
            <person name="Saunders E."/>
            <person name="Detter J.C."/>
            <person name="Brettin T."/>
            <person name="Rohde M."/>
            <person name="Goker M."/>
            <person name="Bristow J."/>
            <person name="Eisen J.A."/>
            <person name="Markowitz V."/>
            <person name="Hugenholtz P."/>
            <person name="Kyrpides N.C."/>
            <person name="Klenk H.P."/>
            <person name="Lucas S."/>
        </authorList>
    </citation>
    <scope>NUCLEOTIDE SEQUENCE [LARGE SCALE GENOMIC DNA]</scope>
    <source>
        <strain evidence="2">ATCC 43595 / DSM 2588 / LMG 13176 / NBRC 15968 / NCIMB 11800 / UQM 2034</strain>
    </source>
</reference>
<dbReference type="PROSITE" id="PS51257">
    <property type="entry name" value="PROKAR_LIPOPROTEIN"/>
    <property type="match status" value="1"/>
</dbReference>
<protein>
    <submittedName>
        <fullName evidence="1">Uncharacterized protein</fullName>
    </submittedName>
</protein>
<reference evidence="2" key="1">
    <citation type="submission" date="2009-08" db="EMBL/GenBank/DDBJ databases">
        <title>The complete genome of Chitinophaga pinensis DSM 2588.</title>
        <authorList>
            <consortium name="US DOE Joint Genome Institute (JGI-PGF)"/>
            <person name="Lucas S."/>
            <person name="Copeland A."/>
            <person name="Lapidus A."/>
            <person name="Glavina del Rio T."/>
            <person name="Dalin E."/>
            <person name="Tice H."/>
            <person name="Bruce D."/>
            <person name="Goodwin L."/>
            <person name="Pitluck S."/>
            <person name="Kyrpides N."/>
            <person name="Mavromatis K."/>
            <person name="Ivanova N."/>
            <person name="Mikhailova N."/>
            <person name="Sims D."/>
            <person name="Meinche L."/>
            <person name="Brettin T."/>
            <person name="Detter J.C."/>
            <person name="Han C."/>
            <person name="Larimer F."/>
            <person name="Land M."/>
            <person name="Hauser L."/>
            <person name="Markowitz V."/>
            <person name="Cheng J.-F."/>
            <person name="Hugenholtz P."/>
            <person name="Woyke T."/>
            <person name="Wu D."/>
            <person name="Spring S."/>
            <person name="Klenk H.-P."/>
            <person name="Eisen J.A."/>
        </authorList>
    </citation>
    <scope>NUCLEOTIDE SEQUENCE [LARGE SCALE GENOMIC DNA]</scope>
    <source>
        <strain evidence="2">ATCC 43595 / DSM 2588 / LMG 13176 / NBRC 15968 / NCIMB 11800 / UQM 2034</strain>
    </source>
</reference>
<dbReference type="KEGG" id="cpi:Cpin_5153"/>
<dbReference type="AlphaFoldDB" id="A0A979GZI0"/>
<sequence length="229" mass="26069">MKILVYNILIVMITALLLVSCKEMRKSIEETIHPVSGVKEKVPVNSEESSSVTVSSSVVISSTASAQVFTSIFEDAERLDSIQQVLYNMPHLKGKKLFFLAGIYFYDYQGGMISVDLQDPDKRENVDTYTYSNGRWEIQKPVKINANRHFPLETLLMPLNEIKFSTAKKVYDFALERSKGIEGAEGTHHVYFNQLKAASLKEWYIIIPAARRNYRFVFDVAGNFLSVHD</sequence>
<dbReference type="EMBL" id="CP001699">
    <property type="protein sequence ID" value="ACU62585.1"/>
    <property type="molecule type" value="Genomic_DNA"/>
</dbReference>
<name>A0A979GZI0_CHIPD</name>
<accession>A0A979GZI0</accession>
<dbReference type="RefSeq" id="WP_012792753.1">
    <property type="nucleotide sequence ID" value="NC_013132.1"/>
</dbReference>
<proteinExistence type="predicted"/>
<dbReference type="OrthoDB" id="660752at2"/>
<organism evidence="1 2">
    <name type="scientific">Chitinophaga pinensis (strain ATCC 43595 / DSM 2588 / LMG 13176 / NBRC 15968 / NCIMB 11800 / UQM 2034)</name>
    <dbReference type="NCBI Taxonomy" id="485918"/>
    <lineage>
        <taxon>Bacteria</taxon>
        <taxon>Pseudomonadati</taxon>
        <taxon>Bacteroidota</taxon>
        <taxon>Chitinophagia</taxon>
        <taxon>Chitinophagales</taxon>
        <taxon>Chitinophagaceae</taxon>
        <taxon>Chitinophaga</taxon>
    </lineage>
</organism>